<proteinExistence type="predicted"/>
<evidence type="ECO:0000313" key="3">
    <source>
        <dbReference type="Proteomes" id="UP000677152"/>
    </source>
</evidence>
<name>A0AA45R1G3_9PSEU</name>
<feature type="region of interest" description="Disordered" evidence="1">
    <location>
        <begin position="188"/>
        <end position="226"/>
    </location>
</feature>
<dbReference type="Proteomes" id="UP000677152">
    <property type="component" value="Chromosome"/>
</dbReference>
<sequence>MGASTDHPPTQEADMRARLVTAVAASALSACLLAGCTGQDSEPTPTTSSTSTSASPEQLAADYLDKVCSATSAFATVQKTPPGADVTDPGKRKELMAVYMGQFGEAFTRSATELRAVGESPVAGGDQVVEKMAATFSEMATVFTDAKSAVEQADANDQYGGLAPARDALAKLADFSVPLKEVESTPELAAAARKAPKCQALRTATPSPSATAGAPAVESSVPPSTS</sequence>
<reference evidence="2" key="1">
    <citation type="submission" date="2021-04" db="EMBL/GenBank/DDBJ databases">
        <title>Genomic sequence of Actinosynnema pretiosum subsp. pretiosum ATCC 31280 (C-14919).</title>
        <authorList>
            <person name="Bai L."/>
            <person name="Wang X."/>
            <person name="Xiao Y."/>
        </authorList>
    </citation>
    <scope>NUCLEOTIDE SEQUENCE</scope>
    <source>
        <strain evidence="2">ATCC 31280</strain>
    </source>
</reference>
<dbReference type="AlphaFoldDB" id="A0AA45R1G3"/>
<evidence type="ECO:0000313" key="2">
    <source>
        <dbReference type="EMBL" id="QUF01669.1"/>
    </source>
</evidence>
<protein>
    <submittedName>
        <fullName evidence="2">Uncharacterized protein</fullName>
    </submittedName>
</protein>
<accession>A0AA45R1G3</accession>
<gene>
    <name evidence="2" type="ORF">KCV87_19100</name>
</gene>
<feature type="compositionally biased region" description="Low complexity" evidence="1">
    <location>
        <begin position="189"/>
        <end position="216"/>
    </location>
</feature>
<feature type="region of interest" description="Disordered" evidence="1">
    <location>
        <begin position="36"/>
        <end position="56"/>
    </location>
</feature>
<evidence type="ECO:0000256" key="1">
    <source>
        <dbReference type="SAM" id="MobiDB-lite"/>
    </source>
</evidence>
<dbReference type="EMBL" id="CP073249">
    <property type="protein sequence ID" value="QUF01669.1"/>
    <property type="molecule type" value="Genomic_DNA"/>
</dbReference>
<organism evidence="2 3">
    <name type="scientific">Actinosynnema pretiosum subsp. pretiosum</name>
    <dbReference type="NCBI Taxonomy" id="103721"/>
    <lineage>
        <taxon>Bacteria</taxon>
        <taxon>Bacillati</taxon>
        <taxon>Actinomycetota</taxon>
        <taxon>Actinomycetes</taxon>
        <taxon>Pseudonocardiales</taxon>
        <taxon>Pseudonocardiaceae</taxon>
        <taxon>Actinosynnema</taxon>
    </lineage>
</organism>